<dbReference type="OrthoDB" id="5319261at2759"/>
<dbReference type="InterPro" id="IPR013187">
    <property type="entry name" value="F-box-assoc_dom_typ3"/>
</dbReference>
<sequence>MEYNEDKKWFDGVTWVHVCTEAGNNITKIPCIVDVYSNEIEQTVDGVYELKLGLLLVFPIGIVFDILSRLPVEDLIRGRIICKSWYKLTKDPYFIHLQVSKTIHRPCCFLLQQTTVNSEKKLVLIDSENDKWRSKEISLEGFNQDNIRLSNSCNGLICVSSNGRGLVIYNLLTKESLPLPNSDYKPHHSFPCTISGFALGFDSLNKKYKVVRVYNIYHDVEALKFHTKAEVITLGESSWRMLNFPHKVTTSSIEKPVFLNGALHWLLHREKDCSHLEYVLAFDCMKETFETINLPPVEMPENLDLINLGDTLALSELGRFNCDVNVLRIWQIVGSRRDGGRLCQYSFDKSFIHGHFNQELHLQGMLSNGDFLYKALETGNVGASFGTLRYHLVCYCPQKKTGFSLEVPDIPISFRSTLFVPSLASPNILS</sequence>
<dbReference type="NCBIfam" id="TIGR01640">
    <property type="entry name" value="F_box_assoc_1"/>
    <property type="match status" value="1"/>
</dbReference>
<dbReference type="InterPro" id="IPR001810">
    <property type="entry name" value="F-box_dom"/>
</dbReference>
<dbReference type="SMART" id="SM00256">
    <property type="entry name" value="FBOX"/>
    <property type="match status" value="1"/>
</dbReference>
<dbReference type="SUPFAM" id="SSF81383">
    <property type="entry name" value="F-box domain"/>
    <property type="match status" value="1"/>
</dbReference>
<protein>
    <submittedName>
        <fullName evidence="2">F-box family protein</fullName>
    </submittedName>
</protein>
<evidence type="ECO:0000259" key="1">
    <source>
        <dbReference type="PROSITE" id="PS50181"/>
    </source>
</evidence>
<dbReference type="Pfam" id="PF12937">
    <property type="entry name" value="F-box-like"/>
    <property type="match status" value="1"/>
</dbReference>
<dbReference type="Proteomes" id="UP000554482">
    <property type="component" value="Unassembled WGS sequence"/>
</dbReference>
<dbReference type="PROSITE" id="PS50181">
    <property type="entry name" value="FBOX"/>
    <property type="match status" value="1"/>
</dbReference>
<keyword evidence="3" id="KW-1185">Reference proteome</keyword>
<comment type="caution">
    <text evidence="2">The sequence shown here is derived from an EMBL/GenBank/DDBJ whole genome shotgun (WGS) entry which is preliminary data.</text>
</comment>
<dbReference type="EMBL" id="JABWDY010036274">
    <property type="protein sequence ID" value="KAF5181354.1"/>
    <property type="molecule type" value="Genomic_DNA"/>
</dbReference>
<dbReference type="Gene3D" id="1.20.1280.50">
    <property type="match status" value="1"/>
</dbReference>
<dbReference type="InterPro" id="IPR017451">
    <property type="entry name" value="F-box-assoc_interact_dom"/>
</dbReference>
<dbReference type="InterPro" id="IPR050796">
    <property type="entry name" value="SCF_F-box_component"/>
</dbReference>
<dbReference type="PANTHER" id="PTHR31672:SF13">
    <property type="entry name" value="F-BOX PROTEIN CPR30-LIKE"/>
    <property type="match status" value="1"/>
</dbReference>
<evidence type="ECO:0000313" key="3">
    <source>
        <dbReference type="Proteomes" id="UP000554482"/>
    </source>
</evidence>
<proteinExistence type="predicted"/>
<reference evidence="2 3" key="1">
    <citation type="submission" date="2020-06" db="EMBL/GenBank/DDBJ databases">
        <title>Transcriptomic and genomic resources for Thalictrum thalictroides and T. hernandezii: Facilitating candidate gene discovery in an emerging model plant lineage.</title>
        <authorList>
            <person name="Arias T."/>
            <person name="Riano-Pachon D.M."/>
            <person name="Di Stilio V.S."/>
        </authorList>
    </citation>
    <scope>NUCLEOTIDE SEQUENCE [LARGE SCALE GENOMIC DNA]</scope>
    <source>
        <strain evidence="3">cv. WT478/WT964</strain>
        <tissue evidence="2">Leaves</tissue>
    </source>
</reference>
<dbReference type="AlphaFoldDB" id="A0A7J6V8D2"/>
<dbReference type="InterPro" id="IPR036047">
    <property type="entry name" value="F-box-like_dom_sf"/>
</dbReference>
<feature type="domain" description="F-box" evidence="1">
    <location>
        <begin position="52"/>
        <end position="97"/>
    </location>
</feature>
<dbReference type="Pfam" id="PF08268">
    <property type="entry name" value="FBA_3"/>
    <property type="match status" value="1"/>
</dbReference>
<evidence type="ECO:0000313" key="2">
    <source>
        <dbReference type="EMBL" id="KAF5181354.1"/>
    </source>
</evidence>
<gene>
    <name evidence="2" type="ORF">FRX31_029060</name>
</gene>
<dbReference type="PANTHER" id="PTHR31672">
    <property type="entry name" value="BNACNNG10540D PROTEIN"/>
    <property type="match status" value="1"/>
</dbReference>
<organism evidence="2 3">
    <name type="scientific">Thalictrum thalictroides</name>
    <name type="common">Rue-anemone</name>
    <name type="synonym">Anemone thalictroides</name>
    <dbReference type="NCBI Taxonomy" id="46969"/>
    <lineage>
        <taxon>Eukaryota</taxon>
        <taxon>Viridiplantae</taxon>
        <taxon>Streptophyta</taxon>
        <taxon>Embryophyta</taxon>
        <taxon>Tracheophyta</taxon>
        <taxon>Spermatophyta</taxon>
        <taxon>Magnoliopsida</taxon>
        <taxon>Ranunculales</taxon>
        <taxon>Ranunculaceae</taxon>
        <taxon>Thalictroideae</taxon>
        <taxon>Thalictrum</taxon>
    </lineage>
</organism>
<name>A0A7J6V8D2_THATH</name>
<accession>A0A7J6V8D2</accession>